<name>A0A1Z9Z358_9GAMM</name>
<comment type="caution">
    <text evidence="1">The sequence shown here is derived from an EMBL/GenBank/DDBJ whole genome shotgun (WGS) entry which is preliminary data.</text>
</comment>
<accession>A0A1Z9Z358</accession>
<dbReference type="OrthoDB" id="73001at2"/>
<dbReference type="AlphaFoldDB" id="A0A1Z9Z358"/>
<dbReference type="Pfam" id="PF07927">
    <property type="entry name" value="HicA_toxin"/>
    <property type="match status" value="1"/>
</dbReference>
<dbReference type="RefSeq" id="WP_087619517.1">
    <property type="nucleotide sequence ID" value="NZ_NEXX01000001.1"/>
</dbReference>
<sequence>MKKQHQKTLEAIFKKPISGNIAWKDIESLFKGLGAEIEEREGSRIAVILFGQVKVFHRPHPQPTTDKGAIASIRAWLSLNDVTP</sequence>
<dbReference type="Proteomes" id="UP000196536">
    <property type="component" value="Unassembled WGS sequence"/>
</dbReference>
<proteinExistence type="predicted"/>
<dbReference type="GO" id="GO:0003729">
    <property type="term" value="F:mRNA binding"/>
    <property type="evidence" value="ECO:0007669"/>
    <property type="project" value="InterPro"/>
</dbReference>
<evidence type="ECO:0000313" key="2">
    <source>
        <dbReference type="Proteomes" id="UP000196536"/>
    </source>
</evidence>
<dbReference type="EMBL" id="NEXX01000001">
    <property type="protein sequence ID" value="OUY08862.1"/>
    <property type="molecule type" value="Genomic_DNA"/>
</dbReference>
<organism evidence="1 2">
    <name type="scientific">Acinetobacter populi</name>
    <dbReference type="NCBI Taxonomy" id="1582270"/>
    <lineage>
        <taxon>Bacteria</taxon>
        <taxon>Pseudomonadati</taxon>
        <taxon>Pseudomonadota</taxon>
        <taxon>Gammaproteobacteria</taxon>
        <taxon>Moraxellales</taxon>
        <taxon>Moraxellaceae</taxon>
        <taxon>Acinetobacter</taxon>
    </lineage>
</organism>
<gene>
    <name evidence="1" type="ORF">CAP51_04405</name>
</gene>
<protein>
    <submittedName>
        <fullName evidence="1">Hexulose-6-phosphate synthase</fullName>
    </submittedName>
</protein>
<keyword evidence="2" id="KW-1185">Reference proteome</keyword>
<dbReference type="InterPro" id="IPR012933">
    <property type="entry name" value="HicA_mRNA_interferase"/>
</dbReference>
<evidence type="ECO:0000313" key="1">
    <source>
        <dbReference type="EMBL" id="OUY08862.1"/>
    </source>
</evidence>
<reference evidence="1 2" key="1">
    <citation type="submission" date="2017-05" db="EMBL/GenBank/DDBJ databases">
        <title>Acinetobacter populi ANC 5415 (= PBJ7), whole genome shotgun sequencing project.</title>
        <authorList>
            <person name="Nemec A."/>
            <person name="Radolfova-Krizova L."/>
        </authorList>
    </citation>
    <scope>NUCLEOTIDE SEQUENCE [LARGE SCALE GENOMIC DNA]</scope>
    <source>
        <strain evidence="1 2">PBJ7</strain>
    </source>
</reference>